<protein>
    <submittedName>
        <fullName evidence="4">Serine hydrolase domain-containing protein</fullName>
    </submittedName>
</protein>
<dbReference type="Proteomes" id="UP001500618">
    <property type="component" value="Unassembled WGS sequence"/>
</dbReference>
<reference evidence="5" key="1">
    <citation type="journal article" date="2019" name="Int. J. Syst. Evol. Microbiol.">
        <title>The Global Catalogue of Microorganisms (GCM) 10K type strain sequencing project: providing services to taxonomists for standard genome sequencing and annotation.</title>
        <authorList>
            <consortium name="The Broad Institute Genomics Platform"/>
            <consortium name="The Broad Institute Genome Sequencing Center for Infectious Disease"/>
            <person name="Wu L."/>
            <person name="Ma J."/>
        </authorList>
    </citation>
    <scope>NUCLEOTIDE SEQUENCE [LARGE SCALE GENOMIC DNA]</scope>
    <source>
        <strain evidence="5">JCM 14718</strain>
    </source>
</reference>
<accession>A0ABP4UU53</accession>
<dbReference type="Pfam" id="PF00144">
    <property type="entry name" value="Beta-lactamase"/>
    <property type="match status" value="1"/>
</dbReference>
<keyword evidence="5" id="KW-1185">Reference proteome</keyword>
<evidence type="ECO:0000313" key="4">
    <source>
        <dbReference type="EMBL" id="GAA1712034.1"/>
    </source>
</evidence>
<proteinExistence type="predicted"/>
<evidence type="ECO:0000259" key="3">
    <source>
        <dbReference type="Pfam" id="PF24491"/>
    </source>
</evidence>
<feature type="domain" description="Beta-lactamase-related" evidence="2">
    <location>
        <begin position="29"/>
        <end position="325"/>
    </location>
</feature>
<evidence type="ECO:0000256" key="1">
    <source>
        <dbReference type="SAM" id="MobiDB-lite"/>
    </source>
</evidence>
<name>A0ABP4UU53_9ACTN</name>
<dbReference type="InterPro" id="IPR056008">
    <property type="entry name" value="DUF7586"/>
</dbReference>
<dbReference type="InterPro" id="IPR012338">
    <property type="entry name" value="Beta-lactam/transpept-like"/>
</dbReference>
<evidence type="ECO:0000259" key="2">
    <source>
        <dbReference type="Pfam" id="PF00144"/>
    </source>
</evidence>
<dbReference type="EMBL" id="BAAANY010000037">
    <property type="protein sequence ID" value="GAA1712034.1"/>
    <property type="molecule type" value="Genomic_DNA"/>
</dbReference>
<organism evidence="4 5">
    <name type="scientific">Fodinicola feengrottensis</name>
    <dbReference type="NCBI Taxonomy" id="435914"/>
    <lineage>
        <taxon>Bacteria</taxon>
        <taxon>Bacillati</taxon>
        <taxon>Actinomycetota</taxon>
        <taxon>Actinomycetes</taxon>
        <taxon>Mycobacteriales</taxon>
        <taxon>Fodinicola</taxon>
    </lineage>
</organism>
<sequence>MAARMTDGTPVTEKSDHPKAATSAYEREVRLLQRDHRVPSVSAALARQDRPLWTLEVAGPELAKGTDAQYRIGSVTKTFTAVLVMQARDAGLLDLDDTVAQHLDVPRHGDLTIRRLLSHSSGLAREPYGDVWDTLDVPDSGKLLADLTHIESVLPTSRRFHYSNLGFAILGHLVARLAGSTWEELVVDRLIRPLGLTRTTVTQQGPVAQGYLVDAFSERVRPETGLDFGGVGPAAQLWSTAADMATWAAFLAKPDEKVLAGSTVDEMVHPLMVTDEMDWKLALGLGLMVVPRGDRVVHVGHTGGMPGFIAGVFCDRASGVGAAVLGASGTAGQIAAVPHKLLELSAELDEPQIQPWVPGEAPPDEIVSVLGHWWTEGTQFTFSWKDGKLEGRAAGQPKQIPPAIFERLTADLYRTVSGREAGEHLRLTRGDDGKVVRMNWATYRVTRDQQTF</sequence>
<feature type="domain" description="DUF7586" evidence="3">
    <location>
        <begin position="363"/>
        <end position="447"/>
    </location>
</feature>
<dbReference type="Gene3D" id="3.40.710.10">
    <property type="entry name" value="DD-peptidase/beta-lactamase superfamily"/>
    <property type="match status" value="1"/>
</dbReference>
<dbReference type="GO" id="GO:0016787">
    <property type="term" value="F:hydrolase activity"/>
    <property type="evidence" value="ECO:0007669"/>
    <property type="project" value="UniProtKB-KW"/>
</dbReference>
<dbReference type="SUPFAM" id="SSF56601">
    <property type="entry name" value="beta-lactamase/transpeptidase-like"/>
    <property type="match status" value="1"/>
</dbReference>
<dbReference type="Pfam" id="PF24491">
    <property type="entry name" value="DUF7586"/>
    <property type="match status" value="1"/>
</dbReference>
<dbReference type="InterPro" id="IPR001466">
    <property type="entry name" value="Beta-lactam-related"/>
</dbReference>
<feature type="region of interest" description="Disordered" evidence="1">
    <location>
        <begin position="1"/>
        <end position="21"/>
    </location>
</feature>
<dbReference type="PANTHER" id="PTHR46825:SF7">
    <property type="entry name" value="D-ALANYL-D-ALANINE CARBOXYPEPTIDASE"/>
    <property type="match status" value="1"/>
</dbReference>
<dbReference type="InterPro" id="IPR050491">
    <property type="entry name" value="AmpC-like"/>
</dbReference>
<evidence type="ECO:0000313" key="5">
    <source>
        <dbReference type="Proteomes" id="UP001500618"/>
    </source>
</evidence>
<gene>
    <name evidence="4" type="ORF">GCM10009765_71480</name>
</gene>
<keyword evidence="4" id="KW-0378">Hydrolase</keyword>
<dbReference type="PANTHER" id="PTHR46825">
    <property type="entry name" value="D-ALANYL-D-ALANINE-CARBOXYPEPTIDASE/ENDOPEPTIDASE AMPH"/>
    <property type="match status" value="1"/>
</dbReference>
<comment type="caution">
    <text evidence="4">The sequence shown here is derived from an EMBL/GenBank/DDBJ whole genome shotgun (WGS) entry which is preliminary data.</text>
</comment>